<evidence type="ECO:0000313" key="1">
    <source>
        <dbReference type="EMBL" id="MBW0524775.1"/>
    </source>
</evidence>
<dbReference type="Proteomes" id="UP000765509">
    <property type="component" value="Unassembled WGS sequence"/>
</dbReference>
<accession>A0A9Q3EKL0</accession>
<sequence>MSRIGDWGERAYIHVYRRGLASRPLDLLASPLNYSGINPSTINYLATAVNSVALVFELKTPSPPSSVHIPPIIPSQSLLPSRDEVLKKLKHVGEAAAISPLHLFQGDMDLPPLSFHTDLEERWDNEEEREEIETVLKVVLPSYHHYLDVFSKMKEEKLPPHHACDHHIELKGILLPGSVIYSL</sequence>
<dbReference type="AlphaFoldDB" id="A0A9Q3EKL0"/>
<keyword evidence="2" id="KW-1185">Reference proteome</keyword>
<gene>
    <name evidence="1" type="ORF">O181_064490</name>
</gene>
<name>A0A9Q3EKL0_9BASI</name>
<organism evidence="1 2">
    <name type="scientific">Austropuccinia psidii MF-1</name>
    <dbReference type="NCBI Taxonomy" id="1389203"/>
    <lineage>
        <taxon>Eukaryota</taxon>
        <taxon>Fungi</taxon>
        <taxon>Dikarya</taxon>
        <taxon>Basidiomycota</taxon>
        <taxon>Pucciniomycotina</taxon>
        <taxon>Pucciniomycetes</taxon>
        <taxon>Pucciniales</taxon>
        <taxon>Sphaerophragmiaceae</taxon>
        <taxon>Austropuccinia</taxon>
    </lineage>
</organism>
<protein>
    <submittedName>
        <fullName evidence="1">Uncharacterized protein</fullName>
    </submittedName>
</protein>
<comment type="caution">
    <text evidence="1">The sequence shown here is derived from an EMBL/GenBank/DDBJ whole genome shotgun (WGS) entry which is preliminary data.</text>
</comment>
<dbReference type="EMBL" id="AVOT02031274">
    <property type="protein sequence ID" value="MBW0524775.1"/>
    <property type="molecule type" value="Genomic_DNA"/>
</dbReference>
<reference evidence="1" key="1">
    <citation type="submission" date="2021-03" db="EMBL/GenBank/DDBJ databases">
        <title>Draft genome sequence of rust myrtle Austropuccinia psidii MF-1, a brazilian biotype.</title>
        <authorList>
            <person name="Quecine M.C."/>
            <person name="Pachon D.M.R."/>
            <person name="Bonatelli M.L."/>
            <person name="Correr F.H."/>
            <person name="Franceschini L.M."/>
            <person name="Leite T.F."/>
            <person name="Margarido G.R.A."/>
            <person name="Almeida C.A."/>
            <person name="Ferrarezi J.A."/>
            <person name="Labate C.A."/>
        </authorList>
    </citation>
    <scope>NUCLEOTIDE SEQUENCE</scope>
    <source>
        <strain evidence="1">MF-1</strain>
    </source>
</reference>
<proteinExistence type="predicted"/>
<evidence type="ECO:0000313" key="2">
    <source>
        <dbReference type="Proteomes" id="UP000765509"/>
    </source>
</evidence>